<evidence type="ECO:0000313" key="1">
    <source>
        <dbReference type="EMBL" id="TRZ15480.1"/>
    </source>
</evidence>
<comment type="caution">
    <text evidence="1">The sequence shown here is derived from an EMBL/GenBank/DDBJ whole genome shotgun (WGS) entry which is preliminary data.</text>
</comment>
<protein>
    <submittedName>
        <fullName evidence="1">Uncharacterized protein</fullName>
    </submittedName>
</protein>
<accession>A0A8K1GBA3</accession>
<organism evidence="1 2">
    <name type="scientific">Zosterops borbonicus</name>
    <dbReference type="NCBI Taxonomy" id="364589"/>
    <lineage>
        <taxon>Eukaryota</taxon>
        <taxon>Metazoa</taxon>
        <taxon>Chordata</taxon>
        <taxon>Craniata</taxon>
        <taxon>Vertebrata</taxon>
        <taxon>Euteleostomi</taxon>
        <taxon>Archelosauria</taxon>
        <taxon>Archosauria</taxon>
        <taxon>Dinosauria</taxon>
        <taxon>Saurischia</taxon>
        <taxon>Theropoda</taxon>
        <taxon>Coelurosauria</taxon>
        <taxon>Aves</taxon>
        <taxon>Neognathae</taxon>
        <taxon>Neoaves</taxon>
        <taxon>Telluraves</taxon>
        <taxon>Australaves</taxon>
        <taxon>Passeriformes</taxon>
        <taxon>Sylvioidea</taxon>
        <taxon>Zosteropidae</taxon>
        <taxon>Zosterops</taxon>
    </lineage>
</organism>
<name>A0A8K1GBA3_9PASS</name>
<keyword evidence="2" id="KW-1185">Reference proteome</keyword>
<evidence type="ECO:0000313" key="2">
    <source>
        <dbReference type="Proteomes" id="UP000796761"/>
    </source>
</evidence>
<feature type="non-terminal residue" evidence="1">
    <location>
        <position position="62"/>
    </location>
</feature>
<dbReference type="AlphaFoldDB" id="A0A8K1GBA3"/>
<reference evidence="1" key="1">
    <citation type="submission" date="2019-04" db="EMBL/GenBank/DDBJ databases">
        <title>Genome assembly of Zosterops borbonicus 15179.</title>
        <authorList>
            <person name="Leroy T."/>
            <person name="Anselmetti Y."/>
            <person name="Tilak M.-K."/>
            <person name="Nabholz B."/>
        </authorList>
    </citation>
    <scope>NUCLEOTIDE SEQUENCE</scope>
    <source>
        <strain evidence="1">HGM_15179</strain>
        <tissue evidence="1">Muscle</tissue>
    </source>
</reference>
<feature type="non-terminal residue" evidence="1">
    <location>
        <position position="1"/>
    </location>
</feature>
<sequence>VSSPCTSLDSSAMHQLQETPATNSPGLCPGWNPFPERLVQPSWDNGPGPAAALMETLPLARG</sequence>
<proteinExistence type="predicted"/>
<dbReference type="EMBL" id="SWJQ01000368">
    <property type="protein sequence ID" value="TRZ15480.1"/>
    <property type="molecule type" value="Genomic_DNA"/>
</dbReference>
<dbReference type="Proteomes" id="UP000796761">
    <property type="component" value="Unassembled WGS sequence"/>
</dbReference>
<gene>
    <name evidence="1" type="ORF">HGM15179_011647</name>
</gene>